<dbReference type="AlphaFoldDB" id="A0A7V2AU20"/>
<protein>
    <submittedName>
        <fullName evidence="1">Uncharacterized protein</fullName>
    </submittedName>
</protein>
<reference evidence="1" key="1">
    <citation type="journal article" date="2020" name="mSystems">
        <title>Genome- and Community-Level Interaction Insights into Carbon Utilization and Element Cycling Functions of Hydrothermarchaeota in Hydrothermal Sediment.</title>
        <authorList>
            <person name="Zhou Z."/>
            <person name="Liu Y."/>
            <person name="Xu W."/>
            <person name="Pan J."/>
            <person name="Luo Z.H."/>
            <person name="Li M."/>
        </authorList>
    </citation>
    <scope>NUCLEOTIDE SEQUENCE [LARGE SCALE GENOMIC DNA]</scope>
    <source>
        <strain evidence="1">SpSt-1233</strain>
    </source>
</reference>
<evidence type="ECO:0000313" key="1">
    <source>
        <dbReference type="EMBL" id="HER43268.1"/>
    </source>
</evidence>
<gene>
    <name evidence="1" type="ORF">ENO08_02265</name>
</gene>
<accession>A0A7V2AU20</accession>
<organism evidence="1">
    <name type="scientific">Eiseniibacteriota bacterium</name>
    <dbReference type="NCBI Taxonomy" id="2212470"/>
    <lineage>
        <taxon>Bacteria</taxon>
        <taxon>Candidatus Eiseniibacteriota</taxon>
    </lineage>
</organism>
<dbReference type="EMBL" id="DSEC01000160">
    <property type="protein sequence ID" value="HER43268.1"/>
    <property type="molecule type" value="Genomic_DNA"/>
</dbReference>
<sequence length="106" mass="12014">MQRDDAELERAAGLAGRIIRDEPRRLFRLLLEEINRFPGPVTVESTPFEARCGGGGFNVTITPYRELFLVSVGERTPCTLRVASERDYYQAVDCALQHFLESRKPA</sequence>
<dbReference type="Proteomes" id="UP000886069">
    <property type="component" value="Unassembled WGS sequence"/>
</dbReference>
<comment type="caution">
    <text evidence="1">The sequence shown here is derived from an EMBL/GenBank/DDBJ whole genome shotgun (WGS) entry which is preliminary data.</text>
</comment>
<proteinExistence type="predicted"/>
<name>A0A7V2AU20_UNCEI</name>